<dbReference type="InterPro" id="IPR011050">
    <property type="entry name" value="Pectin_lyase_fold/virulence"/>
</dbReference>
<sequence>MKSQLVSLCIGSLCFVGSYSLNAQESWQSQLVIQDESGNLTYKKDNDGFVIPDFSQAGYGNGKDIPVVSLPERTITISPLEDKEADNTQHIQKAIDEVGKYALDAEGIRGVVLLKAGRYNVDGTLNLTYDGVILRGEGNCFSDKDSTVLYGRNAAEKAKRLILMGNSSAHNWGNGKGDAQVNIVTQKVMPGDYSFQVEDASAYQAGDLICIKYPTTTAWLEAVWYGGNTKRNTDESKKWKTKDIDISYHRYVTKVEGNMIEVDAPIFYALDVQYAQAYIYKISNSGTIRHNVGIENLHISFERSPENSTANVDQNCIYMSSLENSWVKGVSMSGFVHAGIKTTSTTRSTIEDCYAIDPSGLCTGGTYYNFENYHRSQLILLKNCYARNGRHHYISNGCASTSGIVVLNFRSELSLAQAEGHRLWSQGILFDNWVELGTIKSNAGKIGMYLRDNMGSGHGWGGTNSVFWNCDVQDGAIYLDKVPTGQNYAIGCTAKTIRRYRNNMSEYTNGYIEGQNRKGLQPASLYEAQRAARGISTGLMPETGREDIPHIIVETNRVRVKSQKDAWISIYTTHGSMVQMLKSFSDNWVESMPLNDDFYVVRVHEAGQKAYSRKVLIRTVGK</sequence>
<reference evidence="2 3" key="1">
    <citation type="submission" date="2016-02" db="EMBL/GenBank/DDBJ databases">
        <authorList>
            <person name="Wen L."/>
            <person name="He K."/>
            <person name="Yang H."/>
        </authorList>
    </citation>
    <scope>NUCLEOTIDE SEQUENCE [LARGE SCALE GENOMIC DNA]</scope>
    <source>
        <strain evidence="2 3">KLE1704</strain>
    </source>
</reference>
<keyword evidence="1" id="KW-0732">Signal</keyword>
<dbReference type="Gene3D" id="2.160.20.10">
    <property type="entry name" value="Single-stranded right-handed beta-helix, Pectin lyase-like"/>
    <property type="match status" value="1"/>
</dbReference>
<dbReference type="AlphaFoldDB" id="A0A139LS08"/>
<dbReference type="EMBL" id="LTDF01000046">
    <property type="protein sequence ID" value="KXT54206.1"/>
    <property type="molecule type" value="Genomic_DNA"/>
</dbReference>
<dbReference type="PATRIC" id="fig|329854.7.peg.1030"/>
<feature type="chain" id="PRO_5007487526" description="T9SS C-terminal target domain-containing protein" evidence="1">
    <location>
        <begin position="24"/>
        <end position="622"/>
    </location>
</feature>
<dbReference type="SUPFAM" id="SSF51126">
    <property type="entry name" value="Pectin lyase-like"/>
    <property type="match status" value="1"/>
</dbReference>
<proteinExistence type="predicted"/>
<comment type="caution">
    <text evidence="2">The sequence shown here is derived from an EMBL/GenBank/DDBJ whole genome shotgun (WGS) entry which is preliminary data.</text>
</comment>
<evidence type="ECO:0000256" key="1">
    <source>
        <dbReference type="SAM" id="SignalP"/>
    </source>
</evidence>
<dbReference type="InterPro" id="IPR012334">
    <property type="entry name" value="Pectin_lyas_fold"/>
</dbReference>
<dbReference type="RefSeq" id="WP_061434444.1">
    <property type="nucleotide sequence ID" value="NZ_KQ968679.1"/>
</dbReference>
<protein>
    <recommendedName>
        <fullName evidence="4">T9SS C-terminal target domain-containing protein</fullName>
    </recommendedName>
</protein>
<name>A0A139LS08_9BACE</name>
<dbReference type="Proteomes" id="UP000070319">
    <property type="component" value="Unassembled WGS sequence"/>
</dbReference>
<evidence type="ECO:0000313" key="3">
    <source>
        <dbReference type="Proteomes" id="UP000070319"/>
    </source>
</evidence>
<feature type="signal peptide" evidence="1">
    <location>
        <begin position="1"/>
        <end position="23"/>
    </location>
</feature>
<evidence type="ECO:0000313" key="2">
    <source>
        <dbReference type="EMBL" id="KXT54206.1"/>
    </source>
</evidence>
<evidence type="ECO:0008006" key="4">
    <source>
        <dbReference type="Google" id="ProtNLM"/>
    </source>
</evidence>
<accession>A0A139LS08</accession>
<organism evidence="2">
    <name type="scientific">Bacteroides intestinalis</name>
    <dbReference type="NCBI Taxonomy" id="329854"/>
    <lineage>
        <taxon>Bacteria</taxon>
        <taxon>Pseudomonadati</taxon>
        <taxon>Bacteroidota</taxon>
        <taxon>Bacteroidia</taxon>
        <taxon>Bacteroidales</taxon>
        <taxon>Bacteroidaceae</taxon>
        <taxon>Bacteroides</taxon>
    </lineage>
</organism>
<gene>
    <name evidence="2" type="ORF">HMPREF2531_01018</name>
</gene>